<dbReference type="PANTHER" id="PTHR46208">
    <property type="entry name" value="MITOCHONDRIAL IMPORT RECEPTOR SUBUNIT TOM70"/>
    <property type="match status" value="1"/>
</dbReference>
<name>A0A0G0VJE1_9BACT</name>
<gene>
    <name evidence="10" type="ORF">UU50_C0003G0021</name>
</gene>
<keyword evidence="6 9" id="KW-0472">Membrane</keyword>
<dbReference type="EMBL" id="LCAW01000003">
    <property type="protein sequence ID" value="KKR99716.1"/>
    <property type="molecule type" value="Genomic_DNA"/>
</dbReference>
<evidence type="ECO:0000256" key="7">
    <source>
        <dbReference type="ARBA" id="ARBA00038030"/>
    </source>
</evidence>
<proteinExistence type="inferred from homology"/>
<organism evidence="10 11">
    <name type="scientific">Candidatus Uhrbacteria bacterium GW2011_GWC1_41_20</name>
    <dbReference type="NCBI Taxonomy" id="1618983"/>
    <lineage>
        <taxon>Bacteria</taxon>
        <taxon>Candidatus Uhriibacteriota</taxon>
    </lineage>
</organism>
<evidence type="ECO:0000256" key="6">
    <source>
        <dbReference type="ARBA" id="ARBA00023136"/>
    </source>
</evidence>
<dbReference type="SMART" id="SM00028">
    <property type="entry name" value="TPR"/>
    <property type="match status" value="3"/>
</dbReference>
<dbReference type="InterPro" id="IPR011990">
    <property type="entry name" value="TPR-like_helical_dom_sf"/>
</dbReference>
<dbReference type="GO" id="GO:0030943">
    <property type="term" value="F:mitochondrion targeting sequence binding"/>
    <property type="evidence" value="ECO:0007669"/>
    <property type="project" value="TreeGrafter"/>
</dbReference>
<evidence type="ECO:0000256" key="2">
    <source>
        <dbReference type="ARBA" id="ARBA00022692"/>
    </source>
</evidence>
<evidence type="ECO:0000256" key="9">
    <source>
        <dbReference type="SAM" id="Phobius"/>
    </source>
</evidence>
<evidence type="ECO:0000313" key="11">
    <source>
        <dbReference type="Proteomes" id="UP000033930"/>
    </source>
</evidence>
<comment type="subcellular location">
    <subcellularLocation>
        <location evidence="1">Membrane</location>
        <topology evidence="1">Single-pass membrane protein</topology>
    </subcellularLocation>
</comment>
<keyword evidence="4 8" id="KW-0802">TPR repeat</keyword>
<comment type="similarity">
    <text evidence="7">Belongs to the Tom70 family.</text>
</comment>
<dbReference type="GO" id="GO:0016020">
    <property type="term" value="C:membrane"/>
    <property type="evidence" value="ECO:0007669"/>
    <property type="project" value="UniProtKB-SubCell"/>
</dbReference>
<evidence type="ECO:0000256" key="4">
    <source>
        <dbReference type="ARBA" id="ARBA00022803"/>
    </source>
</evidence>
<dbReference type="AlphaFoldDB" id="A0A0G0VJE1"/>
<evidence type="ECO:0000256" key="1">
    <source>
        <dbReference type="ARBA" id="ARBA00004167"/>
    </source>
</evidence>
<dbReference type="Gene3D" id="1.25.40.10">
    <property type="entry name" value="Tetratricopeptide repeat domain"/>
    <property type="match status" value="1"/>
</dbReference>
<keyword evidence="3" id="KW-0677">Repeat</keyword>
<dbReference type="Proteomes" id="UP000033930">
    <property type="component" value="Unassembled WGS sequence"/>
</dbReference>
<dbReference type="PROSITE" id="PS50005">
    <property type="entry name" value="TPR"/>
    <property type="match status" value="2"/>
</dbReference>
<dbReference type="InterPro" id="IPR019734">
    <property type="entry name" value="TPR_rpt"/>
</dbReference>
<evidence type="ECO:0000256" key="5">
    <source>
        <dbReference type="ARBA" id="ARBA00022989"/>
    </source>
</evidence>
<feature type="transmembrane region" description="Helical" evidence="9">
    <location>
        <begin position="6"/>
        <end position="23"/>
    </location>
</feature>
<dbReference type="GO" id="GO:0030150">
    <property type="term" value="P:protein import into mitochondrial matrix"/>
    <property type="evidence" value="ECO:0007669"/>
    <property type="project" value="TreeGrafter"/>
</dbReference>
<dbReference type="SUPFAM" id="SSF48452">
    <property type="entry name" value="TPR-like"/>
    <property type="match status" value="1"/>
</dbReference>
<feature type="repeat" description="TPR" evidence="8">
    <location>
        <begin position="146"/>
        <end position="179"/>
    </location>
</feature>
<sequence length="267" mass="30749">MFWTILFIILFIAGVVCIAWLVYQKWTELRLLDPASVPVSADKKKKQELIRQRIERTGRKYAIKAQKDVIKPLGGGLQTIFRIIAGKLTAAERRYQQQKHQKAALEGDLRIVDTLLEEAYKFIDEQIWDLAEKKLIQVISLDAHNKDAYEHLGRVYLANKDYESAKETFEYLNKLSVDDPSVIASLGEVAEKLGDTEGCVAYFEKAVELSPKNPKYLDFYLESVIETGDVHTAMNVLDKLIEVNPDNNKIHNFEVRIEDIRKKHKKK</sequence>
<feature type="repeat" description="TPR" evidence="8">
    <location>
        <begin position="180"/>
        <end position="213"/>
    </location>
</feature>
<evidence type="ECO:0000256" key="8">
    <source>
        <dbReference type="PROSITE-ProRule" id="PRU00339"/>
    </source>
</evidence>
<keyword evidence="2 9" id="KW-0812">Transmembrane</keyword>
<evidence type="ECO:0000256" key="3">
    <source>
        <dbReference type="ARBA" id="ARBA00022737"/>
    </source>
</evidence>
<reference evidence="10 11" key="1">
    <citation type="journal article" date="2015" name="Nature">
        <title>rRNA introns, odd ribosomes, and small enigmatic genomes across a large radiation of phyla.</title>
        <authorList>
            <person name="Brown C.T."/>
            <person name="Hug L.A."/>
            <person name="Thomas B.C."/>
            <person name="Sharon I."/>
            <person name="Castelle C.J."/>
            <person name="Singh A."/>
            <person name="Wilkins M.J."/>
            <person name="Williams K.H."/>
            <person name="Banfield J.F."/>
        </authorList>
    </citation>
    <scope>NUCLEOTIDE SEQUENCE [LARGE SCALE GENOMIC DNA]</scope>
</reference>
<keyword evidence="5 9" id="KW-1133">Transmembrane helix</keyword>
<evidence type="ECO:0000313" key="10">
    <source>
        <dbReference type="EMBL" id="KKR99716.1"/>
    </source>
</evidence>
<dbReference type="GO" id="GO:0008320">
    <property type="term" value="F:protein transmembrane transporter activity"/>
    <property type="evidence" value="ECO:0007669"/>
    <property type="project" value="TreeGrafter"/>
</dbReference>
<dbReference type="Pfam" id="PF13181">
    <property type="entry name" value="TPR_8"/>
    <property type="match status" value="2"/>
</dbReference>
<comment type="caution">
    <text evidence="10">The sequence shown here is derived from an EMBL/GenBank/DDBJ whole genome shotgun (WGS) entry which is preliminary data.</text>
</comment>
<dbReference type="PANTHER" id="PTHR46208:SF1">
    <property type="entry name" value="MITOCHONDRIAL IMPORT RECEPTOR SUBUNIT TOM70"/>
    <property type="match status" value="1"/>
</dbReference>
<protein>
    <submittedName>
        <fullName evidence="10">Uncharacterized protein</fullName>
    </submittedName>
</protein>
<accession>A0A0G0VJE1</accession>